<organism evidence="1 2">
    <name type="scientific">Mojavia pulchra JT2-VF2</name>
    <dbReference type="NCBI Taxonomy" id="287848"/>
    <lineage>
        <taxon>Bacteria</taxon>
        <taxon>Bacillati</taxon>
        <taxon>Cyanobacteriota</taxon>
        <taxon>Cyanophyceae</taxon>
        <taxon>Nostocales</taxon>
        <taxon>Nostocaceae</taxon>
    </lineage>
</organism>
<dbReference type="Proteomes" id="UP000715781">
    <property type="component" value="Unassembled WGS sequence"/>
</dbReference>
<evidence type="ECO:0000313" key="2">
    <source>
        <dbReference type="Proteomes" id="UP000715781"/>
    </source>
</evidence>
<accession>A0A951Q6F4</accession>
<gene>
    <name evidence="1" type="ORF">KME32_32045</name>
</gene>
<dbReference type="EMBL" id="JAHHHN010000043">
    <property type="protein sequence ID" value="MBW4565633.1"/>
    <property type="molecule type" value="Genomic_DNA"/>
</dbReference>
<proteinExistence type="predicted"/>
<name>A0A951Q6F4_9NOST</name>
<sequence length="84" mass="9746">MGEAKRRKRLDPNYGQGKKQIAMDLQQMIYSSPMVQEMAINQLLEQADFWLKKTDLLYEPVAQSEGERFLWTTLPMPSKPLVTS</sequence>
<reference evidence="1" key="1">
    <citation type="submission" date="2021-05" db="EMBL/GenBank/DDBJ databases">
        <authorList>
            <person name="Pietrasiak N."/>
            <person name="Ward R."/>
            <person name="Stajich J.E."/>
            <person name="Kurbessoian T."/>
        </authorList>
    </citation>
    <scope>NUCLEOTIDE SEQUENCE</scope>
    <source>
        <strain evidence="1">JT2-VF2</strain>
    </source>
</reference>
<reference evidence="1" key="2">
    <citation type="journal article" date="2022" name="Microbiol. Resour. Announc.">
        <title>Metagenome Sequencing to Explore Phylogenomics of Terrestrial Cyanobacteria.</title>
        <authorList>
            <person name="Ward R.D."/>
            <person name="Stajich J.E."/>
            <person name="Johansen J.R."/>
            <person name="Huntemann M."/>
            <person name="Clum A."/>
            <person name="Foster B."/>
            <person name="Foster B."/>
            <person name="Roux S."/>
            <person name="Palaniappan K."/>
            <person name="Varghese N."/>
            <person name="Mukherjee S."/>
            <person name="Reddy T.B.K."/>
            <person name="Daum C."/>
            <person name="Copeland A."/>
            <person name="Chen I.A."/>
            <person name="Ivanova N.N."/>
            <person name="Kyrpides N.C."/>
            <person name="Shapiro N."/>
            <person name="Eloe-Fadrosh E.A."/>
            <person name="Pietrasiak N."/>
        </authorList>
    </citation>
    <scope>NUCLEOTIDE SEQUENCE</scope>
    <source>
        <strain evidence="1">JT2-VF2</strain>
    </source>
</reference>
<dbReference type="AlphaFoldDB" id="A0A951Q6F4"/>
<protein>
    <submittedName>
        <fullName evidence="1">Uncharacterized protein</fullName>
    </submittedName>
</protein>
<evidence type="ECO:0000313" key="1">
    <source>
        <dbReference type="EMBL" id="MBW4565633.1"/>
    </source>
</evidence>
<comment type="caution">
    <text evidence="1">The sequence shown here is derived from an EMBL/GenBank/DDBJ whole genome shotgun (WGS) entry which is preliminary data.</text>
</comment>